<feature type="domain" description="FtsX extracellular" evidence="2">
    <location>
        <begin position="101"/>
        <end position="189"/>
    </location>
</feature>
<reference evidence="3" key="1">
    <citation type="submission" date="2021-01" db="EMBL/GenBank/DDBJ databases">
        <title>Whole genome shotgun sequence of Spirilliplanes yamanashiensis NBRC 15828.</title>
        <authorList>
            <person name="Komaki H."/>
            <person name="Tamura T."/>
        </authorList>
    </citation>
    <scope>NUCLEOTIDE SEQUENCE</scope>
    <source>
        <strain evidence="3">NBRC 15828</strain>
    </source>
</reference>
<sequence length="204" mass="21144">MTTDLRDQFDRAVGDDPGAALDELADAAIVEGGRLRRRRRRVAAGAAAGVVAVLGAVAGLALSAEGPGADPDVTLAAAVQPVTAPSCVRQPVEIGATDAVVVLAAGATPAQRTALDAALRDDPRVGAHLFESREQAYERFRARYADNPDLVAAVGADRFPEAFRVRLDAADRYPEFRSRIAAAPGVAQVIGRRCAPDAPVGGVL</sequence>
<proteinExistence type="predicted"/>
<keyword evidence="4" id="KW-1185">Reference proteome</keyword>
<comment type="caution">
    <text evidence="3">The sequence shown here is derived from an EMBL/GenBank/DDBJ whole genome shotgun (WGS) entry which is preliminary data.</text>
</comment>
<organism evidence="3 4">
    <name type="scientific">Spirilliplanes yamanashiensis</name>
    <dbReference type="NCBI Taxonomy" id="42233"/>
    <lineage>
        <taxon>Bacteria</taxon>
        <taxon>Bacillati</taxon>
        <taxon>Actinomycetota</taxon>
        <taxon>Actinomycetes</taxon>
        <taxon>Micromonosporales</taxon>
        <taxon>Micromonosporaceae</taxon>
        <taxon>Spirilliplanes</taxon>
    </lineage>
</organism>
<evidence type="ECO:0000256" key="1">
    <source>
        <dbReference type="SAM" id="Phobius"/>
    </source>
</evidence>
<evidence type="ECO:0000313" key="4">
    <source>
        <dbReference type="Proteomes" id="UP000652013"/>
    </source>
</evidence>
<gene>
    <name evidence="3" type="ORF">Sya03_55400</name>
</gene>
<feature type="transmembrane region" description="Helical" evidence="1">
    <location>
        <begin position="42"/>
        <end position="62"/>
    </location>
</feature>
<dbReference type="RefSeq" id="WP_203941376.1">
    <property type="nucleotide sequence ID" value="NZ_BAAAGJ010000014.1"/>
</dbReference>
<accession>A0A8J3YEG0</accession>
<dbReference type="Pfam" id="PF18075">
    <property type="entry name" value="FtsX_ECD"/>
    <property type="match status" value="1"/>
</dbReference>
<dbReference type="Gene3D" id="3.30.70.3040">
    <property type="match status" value="1"/>
</dbReference>
<keyword evidence="1" id="KW-0812">Transmembrane</keyword>
<keyword evidence="1" id="KW-0472">Membrane</keyword>
<dbReference type="EMBL" id="BOOY01000039">
    <property type="protein sequence ID" value="GIJ06188.1"/>
    <property type="molecule type" value="Genomic_DNA"/>
</dbReference>
<protein>
    <recommendedName>
        <fullName evidence="2">FtsX extracellular domain-containing protein</fullName>
    </recommendedName>
</protein>
<dbReference type="AlphaFoldDB" id="A0A8J3YEG0"/>
<dbReference type="InterPro" id="IPR040690">
    <property type="entry name" value="FtsX_ECD"/>
</dbReference>
<name>A0A8J3YEG0_9ACTN</name>
<dbReference type="Proteomes" id="UP000652013">
    <property type="component" value="Unassembled WGS sequence"/>
</dbReference>
<keyword evidence="1" id="KW-1133">Transmembrane helix</keyword>
<evidence type="ECO:0000259" key="2">
    <source>
        <dbReference type="Pfam" id="PF18075"/>
    </source>
</evidence>
<evidence type="ECO:0000313" key="3">
    <source>
        <dbReference type="EMBL" id="GIJ06188.1"/>
    </source>
</evidence>